<evidence type="ECO:0000313" key="9">
    <source>
        <dbReference type="Proteomes" id="UP001499841"/>
    </source>
</evidence>
<keyword evidence="2 6" id="KW-0812">Transmembrane</keyword>
<evidence type="ECO:0000256" key="1">
    <source>
        <dbReference type="ARBA" id="ARBA00004370"/>
    </source>
</evidence>
<keyword evidence="4 6" id="KW-0472">Membrane</keyword>
<feature type="transmembrane region" description="Helical" evidence="6">
    <location>
        <begin position="20"/>
        <end position="41"/>
    </location>
</feature>
<keyword evidence="3 6" id="KW-1133">Transmembrane helix</keyword>
<dbReference type="EMBL" id="BAABBA010000001">
    <property type="protein sequence ID" value="GAA4285982.1"/>
    <property type="molecule type" value="Genomic_DNA"/>
</dbReference>
<feature type="compositionally biased region" description="Polar residues" evidence="5">
    <location>
        <begin position="504"/>
        <end position="517"/>
    </location>
</feature>
<feature type="compositionally biased region" description="Basic and acidic residues" evidence="5">
    <location>
        <begin position="537"/>
        <end position="572"/>
    </location>
</feature>
<protein>
    <recommendedName>
        <fullName evidence="7">Mechanosensitive ion channel MscS domain-containing protein</fullName>
    </recommendedName>
</protein>
<keyword evidence="9" id="KW-1185">Reference proteome</keyword>
<dbReference type="Pfam" id="PF00924">
    <property type="entry name" value="MS_channel_2nd"/>
    <property type="match status" value="1"/>
</dbReference>
<proteinExistence type="predicted"/>
<evidence type="ECO:0000313" key="8">
    <source>
        <dbReference type="EMBL" id="GAA4285982.1"/>
    </source>
</evidence>
<feature type="transmembrane region" description="Helical" evidence="6">
    <location>
        <begin position="101"/>
        <end position="119"/>
    </location>
</feature>
<evidence type="ECO:0000259" key="7">
    <source>
        <dbReference type="Pfam" id="PF00924"/>
    </source>
</evidence>
<sequence>MDENAVEDTVESTVEILEVVLWVGGGIVAGLLAAILIAAITRVVARGRPIAGFIRNRCRRPFQLMLATLGAWIGLIIAYPVTEAARATAPLWRRVAEHGLLMVEIAAVTWFVAGLVRVAEDMVLARVAEGGTSGRARRVQTQSQVMRRVGVAVVAILGISAILLTFPGARAAGASILASAGIISVVAGLAAQTTLGNVFAGLQLAFTDAIRVDDIVIVEGQFGYIEEITMTYVVVRLWDDRRMIMPSTYFTSTPFENWTRRAPALLGTVNIDLDWRVPVPAMRAELERLLRGTDMWDRRVGVLQVEDATNGMIRIRALVSGKDAPTLTDLKYYVRENLVDWVQTNAPYAVPRQRMEEQDVVTLQDDGADLSHGALADEVAEMAALDGAGHLPADTDTLLASRVDEDTDVRRSRDTTARRARRRAAREDRRRARDHGGRLPVDRRPRPSTDATQVLDVSALEAAATDGRVAGPDGAEDPEAVRPARRTPLRERTAVAPAWGAEVTTATTAGHESSLFTGSREAEERAQAFSGPGEQAYVEREQTAERRAAEEERRAADERRTADERPAADERRSLRRQGATAVDGAQDPPTRILGRDAAPDDAGGDEG</sequence>
<dbReference type="PANTHER" id="PTHR30566">
    <property type="entry name" value="YNAI-RELATED MECHANOSENSITIVE ION CHANNEL"/>
    <property type="match status" value="1"/>
</dbReference>
<comment type="subcellular location">
    <subcellularLocation>
        <location evidence="1">Membrane</location>
    </subcellularLocation>
</comment>
<name>A0ABP8EQC0_9MICO</name>
<feature type="transmembrane region" description="Helical" evidence="6">
    <location>
        <begin position="145"/>
        <end position="166"/>
    </location>
</feature>
<dbReference type="Gene3D" id="1.10.287.1260">
    <property type="match status" value="1"/>
</dbReference>
<evidence type="ECO:0000256" key="3">
    <source>
        <dbReference type="ARBA" id="ARBA00022989"/>
    </source>
</evidence>
<accession>A0ABP8EQC0</accession>
<gene>
    <name evidence="8" type="ORF">GCM10022262_03410</name>
</gene>
<reference evidence="9" key="1">
    <citation type="journal article" date="2019" name="Int. J. Syst. Evol. Microbiol.">
        <title>The Global Catalogue of Microorganisms (GCM) 10K type strain sequencing project: providing services to taxonomists for standard genome sequencing and annotation.</title>
        <authorList>
            <consortium name="The Broad Institute Genomics Platform"/>
            <consortium name="The Broad Institute Genome Sequencing Center for Infectious Disease"/>
            <person name="Wu L."/>
            <person name="Ma J."/>
        </authorList>
    </citation>
    <scope>NUCLEOTIDE SEQUENCE [LARGE SCALE GENOMIC DNA]</scope>
    <source>
        <strain evidence="9">JCM 17459</strain>
    </source>
</reference>
<organism evidence="8 9">
    <name type="scientific">Georgenia daeguensis</name>
    <dbReference type="NCBI Taxonomy" id="908355"/>
    <lineage>
        <taxon>Bacteria</taxon>
        <taxon>Bacillati</taxon>
        <taxon>Actinomycetota</taxon>
        <taxon>Actinomycetes</taxon>
        <taxon>Micrococcales</taxon>
        <taxon>Bogoriellaceae</taxon>
        <taxon>Georgenia</taxon>
    </lineage>
</organism>
<feature type="transmembrane region" description="Helical" evidence="6">
    <location>
        <begin position="62"/>
        <end position="81"/>
    </location>
</feature>
<dbReference type="Proteomes" id="UP001499841">
    <property type="component" value="Unassembled WGS sequence"/>
</dbReference>
<dbReference type="RefSeq" id="WP_345036915.1">
    <property type="nucleotide sequence ID" value="NZ_BAABBA010000001.1"/>
</dbReference>
<feature type="region of interest" description="Disordered" evidence="5">
    <location>
        <begin position="406"/>
        <end position="607"/>
    </location>
</feature>
<evidence type="ECO:0000256" key="2">
    <source>
        <dbReference type="ARBA" id="ARBA00022692"/>
    </source>
</evidence>
<dbReference type="SUPFAM" id="SSF50182">
    <property type="entry name" value="Sm-like ribonucleoproteins"/>
    <property type="match status" value="1"/>
</dbReference>
<evidence type="ECO:0000256" key="4">
    <source>
        <dbReference type="ARBA" id="ARBA00023136"/>
    </source>
</evidence>
<evidence type="ECO:0000256" key="6">
    <source>
        <dbReference type="SAM" id="Phobius"/>
    </source>
</evidence>
<dbReference type="PANTHER" id="PTHR30566:SF25">
    <property type="entry name" value="INNER MEMBRANE PROTEIN"/>
    <property type="match status" value="1"/>
</dbReference>
<evidence type="ECO:0000256" key="5">
    <source>
        <dbReference type="SAM" id="MobiDB-lite"/>
    </source>
</evidence>
<feature type="domain" description="Mechanosensitive ion channel MscS" evidence="7">
    <location>
        <begin position="194"/>
        <end position="260"/>
    </location>
</feature>
<comment type="caution">
    <text evidence="8">The sequence shown here is derived from an EMBL/GenBank/DDBJ whole genome shotgun (WGS) entry which is preliminary data.</text>
</comment>
<dbReference type="Gene3D" id="2.30.30.60">
    <property type="match status" value="1"/>
</dbReference>
<dbReference type="InterPro" id="IPR010920">
    <property type="entry name" value="LSM_dom_sf"/>
</dbReference>
<dbReference type="InterPro" id="IPR006685">
    <property type="entry name" value="MscS_channel_2nd"/>
</dbReference>
<feature type="compositionally biased region" description="Basic and acidic residues" evidence="5">
    <location>
        <begin position="425"/>
        <end position="447"/>
    </location>
</feature>
<dbReference type="InterPro" id="IPR023408">
    <property type="entry name" value="MscS_beta-dom_sf"/>
</dbReference>
<feature type="compositionally biased region" description="Basic and acidic residues" evidence="5">
    <location>
        <begin position="406"/>
        <end position="417"/>
    </location>
</feature>